<dbReference type="InterPro" id="IPR009027">
    <property type="entry name" value="Ribosomal_bL9/RNase_H1_N"/>
</dbReference>
<dbReference type="NCBIfam" id="TIGR00158">
    <property type="entry name" value="L9"/>
    <property type="match status" value="1"/>
</dbReference>
<name>A0A2S5R7D7_9PROT</name>
<protein>
    <recommendedName>
        <fullName evidence="6 7">Large ribosomal subunit protein bL9</fullName>
    </recommendedName>
</protein>
<keyword evidence="5 7" id="KW-0687">Ribonucleoprotein</keyword>
<comment type="function">
    <text evidence="7">Binds to the 23S rRNA.</text>
</comment>
<evidence type="ECO:0000256" key="6">
    <source>
        <dbReference type="ARBA" id="ARBA00035292"/>
    </source>
</evidence>
<evidence type="ECO:0000256" key="4">
    <source>
        <dbReference type="ARBA" id="ARBA00022980"/>
    </source>
</evidence>
<evidence type="ECO:0000259" key="8">
    <source>
        <dbReference type="PROSITE" id="PS00651"/>
    </source>
</evidence>
<dbReference type="InterPro" id="IPR036791">
    <property type="entry name" value="Ribosomal_bL9_C_sf"/>
</dbReference>
<evidence type="ECO:0000256" key="5">
    <source>
        <dbReference type="ARBA" id="ARBA00023274"/>
    </source>
</evidence>
<dbReference type="GO" id="GO:1990904">
    <property type="term" value="C:ribonucleoprotein complex"/>
    <property type="evidence" value="ECO:0007669"/>
    <property type="project" value="UniProtKB-KW"/>
</dbReference>
<dbReference type="Gene3D" id="3.10.430.100">
    <property type="entry name" value="Ribosomal protein L9, C-terminal domain"/>
    <property type="match status" value="1"/>
</dbReference>
<accession>A0A2S5R7D7</accession>
<keyword evidence="2 7" id="KW-0699">rRNA-binding</keyword>
<dbReference type="RefSeq" id="WP_104207265.1">
    <property type="nucleotide sequence ID" value="NZ_PHHC01000129.1"/>
</dbReference>
<dbReference type="PANTHER" id="PTHR21368">
    <property type="entry name" value="50S RIBOSOMAL PROTEIN L9"/>
    <property type="match status" value="1"/>
</dbReference>
<dbReference type="EMBL" id="PHHC01000129">
    <property type="protein sequence ID" value="PPE03207.1"/>
    <property type="molecule type" value="Genomic_DNA"/>
</dbReference>
<evidence type="ECO:0000256" key="7">
    <source>
        <dbReference type="HAMAP-Rule" id="MF_00503"/>
    </source>
</evidence>
<proteinExistence type="inferred from homology"/>
<dbReference type="GO" id="GO:0006412">
    <property type="term" value="P:translation"/>
    <property type="evidence" value="ECO:0007669"/>
    <property type="project" value="UniProtKB-UniRule"/>
</dbReference>
<evidence type="ECO:0000313" key="9">
    <source>
        <dbReference type="EMBL" id="PPE03207.1"/>
    </source>
</evidence>
<dbReference type="GO" id="GO:0005840">
    <property type="term" value="C:ribosome"/>
    <property type="evidence" value="ECO:0007669"/>
    <property type="project" value="UniProtKB-KW"/>
</dbReference>
<dbReference type="SUPFAM" id="SSF55653">
    <property type="entry name" value="Ribosomal protein L9 C-domain"/>
    <property type="match status" value="1"/>
</dbReference>
<reference evidence="9 10" key="1">
    <citation type="submission" date="2017-11" db="EMBL/GenBank/DDBJ databases">
        <title>Comparative genomic analysis of Holospora spp., intranuclear symbionts of paramecia.</title>
        <authorList>
            <person name="Garushyants S.K."/>
            <person name="Beliavskaya A."/>
            <person name="Malko D.B."/>
            <person name="Logacheva M.D."/>
            <person name="Rautian M.S."/>
            <person name="Gelfand M.S."/>
        </authorList>
    </citation>
    <scope>NUCLEOTIDE SEQUENCE [LARGE SCALE GENOMIC DNA]</scope>
    <source>
        <strain evidence="10">02AZ16</strain>
    </source>
</reference>
<dbReference type="AlphaFoldDB" id="A0A2S5R7D7"/>
<comment type="caution">
    <text evidence="9">The sequence shown here is derived from an EMBL/GenBank/DDBJ whole genome shotgun (WGS) entry which is preliminary data.</text>
</comment>
<dbReference type="InterPro" id="IPR036935">
    <property type="entry name" value="Ribosomal_bL9_N_sf"/>
</dbReference>
<dbReference type="Gene3D" id="3.40.5.10">
    <property type="entry name" value="Ribosomal protein L9, N-terminal domain"/>
    <property type="match status" value="1"/>
</dbReference>
<keyword evidence="4 7" id="KW-0689">Ribosomal protein</keyword>
<organism evidence="9 10">
    <name type="scientific">Holospora curviuscula</name>
    <dbReference type="NCBI Taxonomy" id="1082868"/>
    <lineage>
        <taxon>Bacteria</taxon>
        <taxon>Pseudomonadati</taxon>
        <taxon>Pseudomonadota</taxon>
        <taxon>Alphaproteobacteria</taxon>
        <taxon>Holosporales</taxon>
        <taxon>Holosporaceae</taxon>
        <taxon>Holospora</taxon>
    </lineage>
</organism>
<dbReference type="Proteomes" id="UP000239425">
    <property type="component" value="Unassembled WGS sequence"/>
</dbReference>
<dbReference type="Pfam" id="PF03948">
    <property type="entry name" value="Ribosomal_L9_C"/>
    <property type="match status" value="1"/>
</dbReference>
<sequence length="167" mass="18694">MAMRKAKKTSVVLCTHIRKLGNVGDIVQVAPGYHRNYLEPQGKAFFATPEKIAEVQVKSEALKAQDEARRVLALRYAKLLEEVELMFYKESNEAGVMFGSVNTLDICHAVMDHMKTHAPEEEVIISKSSVLVDKPLKTFGVHEVPMELHPQVVVNVGVVIKPKLLNY</sequence>
<dbReference type="GO" id="GO:0003735">
    <property type="term" value="F:structural constituent of ribosome"/>
    <property type="evidence" value="ECO:0007669"/>
    <property type="project" value="InterPro"/>
</dbReference>
<dbReference type="InterPro" id="IPR020070">
    <property type="entry name" value="Ribosomal_bL9_N"/>
</dbReference>
<dbReference type="GO" id="GO:0019843">
    <property type="term" value="F:rRNA binding"/>
    <property type="evidence" value="ECO:0007669"/>
    <property type="project" value="UniProtKB-UniRule"/>
</dbReference>
<dbReference type="SUPFAM" id="SSF55658">
    <property type="entry name" value="L9 N-domain-like"/>
    <property type="match status" value="1"/>
</dbReference>
<evidence type="ECO:0000256" key="2">
    <source>
        <dbReference type="ARBA" id="ARBA00022730"/>
    </source>
</evidence>
<dbReference type="Pfam" id="PF01281">
    <property type="entry name" value="Ribosomal_L9_N"/>
    <property type="match status" value="1"/>
</dbReference>
<dbReference type="InterPro" id="IPR000244">
    <property type="entry name" value="Ribosomal_bL9"/>
</dbReference>
<gene>
    <name evidence="7" type="primary">rplI</name>
    <name evidence="9" type="ORF">HCUR_01347</name>
</gene>
<dbReference type="InterPro" id="IPR020594">
    <property type="entry name" value="Ribosomal_bL9_bac/chp"/>
</dbReference>
<keyword evidence="10" id="KW-1185">Reference proteome</keyword>
<evidence type="ECO:0000313" key="10">
    <source>
        <dbReference type="Proteomes" id="UP000239425"/>
    </source>
</evidence>
<keyword evidence="3 7" id="KW-0694">RNA-binding</keyword>
<evidence type="ECO:0000256" key="1">
    <source>
        <dbReference type="ARBA" id="ARBA00010605"/>
    </source>
</evidence>
<dbReference type="PROSITE" id="PS00651">
    <property type="entry name" value="RIBOSOMAL_L9"/>
    <property type="match status" value="1"/>
</dbReference>
<evidence type="ECO:0000256" key="3">
    <source>
        <dbReference type="ARBA" id="ARBA00022884"/>
    </source>
</evidence>
<dbReference type="OrthoDB" id="9788336at2"/>
<dbReference type="HAMAP" id="MF_00503">
    <property type="entry name" value="Ribosomal_bL9"/>
    <property type="match status" value="1"/>
</dbReference>
<feature type="domain" description="Ribosomal protein L9" evidence="8">
    <location>
        <begin position="21"/>
        <end position="48"/>
    </location>
</feature>
<comment type="similarity">
    <text evidence="1 7">Belongs to the bacterial ribosomal protein bL9 family.</text>
</comment>
<dbReference type="InterPro" id="IPR020069">
    <property type="entry name" value="Ribosomal_bL9_C"/>
</dbReference>